<dbReference type="Proteomes" id="UP000008388">
    <property type="component" value="Segment"/>
</dbReference>
<dbReference type="KEGG" id="vg:26643594"/>
<gene>
    <name evidence="1" type="primary">063</name>
</gene>
<proteinExistence type="predicted"/>
<accession>F8SJU5</accession>
<dbReference type="EMBL" id="HQ630627">
    <property type="protein sequence ID" value="AEH03490.1"/>
    <property type="molecule type" value="Genomic_DNA"/>
</dbReference>
<evidence type="ECO:0000313" key="2">
    <source>
        <dbReference type="Proteomes" id="UP000008388"/>
    </source>
</evidence>
<reference evidence="1 2" key="1">
    <citation type="journal article" date="2011" name="Microbiology">
        <title>The Pseudomonas aeruginosa generalized transducing phage phiPA3 is a new member of the phiKZ-like group of 'jumbo' phages, and infects model laboratory strains and clinical isolates from cystic fibrosis patients.</title>
        <authorList>
            <person name="Monson R."/>
            <person name="Foulds I."/>
            <person name="Foweraker J."/>
            <person name="Welch M."/>
            <person name="Salmond G.P."/>
        </authorList>
    </citation>
    <scope>NUCLEOTIDE SEQUENCE [LARGE SCALE GENOMIC DNA]</scope>
</reference>
<organism evidence="1 2">
    <name type="scientific">Pseudomonas phage PhiPA3</name>
    <name type="common">Pseudomonas aeruginosa phage PhiPA3</name>
    <dbReference type="NCBI Taxonomy" id="998086"/>
    <lineage>
        <taxon>Viruses</taxon>
        <taxon>Duplodnaviria</taxon>
        <taxon>Heunggongvirae</taxon>
        <taxon>Uroviricota</taxon>
        <taxon>Caudoviricetes</taxon>
        <taxon>Chimalliviridae</taxon>
        <taxon>Miltoncavirus</taxon>
        <taxon>Miltoncavirus PhiPA3</taxon>
    </lineage>
</organism>
<keyword evidence="2" id="KW-1185">Reference proteome</keyword>
<name>F8SJU5_BPPA3</name>
<dbReference type="OrthoDB" id="7171at10239"/>
<sequence length="548" mass="59991">MNGFIMGATPGNGKLRITKMIAVQTGTYQEQHVRPFNINANKEAVQRLDIATRGGNNLGVQAVQEVASDIIVPQAMVEGVVGIKEGWRSRRFRFMMNVNETHPFIQGTVTQRIFFGYSDHCDASAQYLPDDMRVYFNSETIVVSAIQNTVNGPQRVVNIVGTNQIVSPVDMMGGSNGMFARATSHLCRPEDMFNIQQTQTVAQRLQDSGMFDGVIARSIDHRTMVGEGGAFKYSTRRDTSPVRYLSNSLNAYQHSVKELAMAEHGDDMFGQPSQEVLFGEAASHCRNASIHSNTFLAMLKDHAGYMERGYVTWGELRAIFPELNQYGQGGVTNFAMDNGRSIQKVSMAEDSAGWAGADYTSIGASLLAQAIPSIMMDTYLRRISFAVTNGMGPNNYAVEIHPTGTKSIIDDLDTATITKHIMEFERRLGTDILNNISRGNQIPFKISMASDLAGDSVIDISVGGEPVARFVAPTFSDSLFSPVITRNDQLPTNMSGDLTWLVQQVIPNQMQNQAINMVGYNHPVAPAATMSANTNQGVMNNVADLGLL</sequence>
<dbReference type="GeneID" id="26643594"/>
<dbReference type="RefSeq" id="YP_009217146.1">
    <property type="nucleotide sequence ID" value="NC_028999.1"/>
</dbReference>
<evidence type="ECO:0000313" key="1">
    <source>
        <dbReference type="EMBL" id="AEH03490.1"/>
    </source>
</evidence>
<organismHost>
    <name type="scientific">Pseudomonas aeruginosa</name>
    <dbReference type="NCBI Taxonomy" id="287"/>
</organismHost>
<protein>
    <submittedName>
        <fullName evidence="1">Uncharacterized protein 063</fullName>
    </submittedName>
</protein>